<dbReference type="PROSITE" id="PS51257">
    <property type="entry name" value="PROKAR_LIPOPROTEIN"/>
    <property type="match status" value="1"/>
</dbReference>
<comment type="caution">
    <text evidence="1">The sequence shown here is derived from an EMBL/GenBank/DDBJ whole genome shotgun (WGS) entry which is preliminary data.</text>
</comment>
<organism evidence="1 2">
    <name type="scientific">Clostridium intestinale URNW</name>
    <dbReference type="NCBI Taxonomy" id="1294142"/>
    <lineage>
        <taxon>Bacteria</taxon>
        <taxon>Bacillati</taxon>
        <taxon>Bacillota</taxon>
        <taxon>Clostridia</taxon>
        <taxon>Eubacteriales</taxon>
        <taxon>Clostridiaceae</taxon>
        <taxon>Clostridium</taxon>
    </lineage>
</organism>
<dbReference type="STRING" id="1294142.CINTURNW_2436"/>
<dbReference type="Proteomes" id="UP000016721">
    <property type="component" value="Unassembled WGS sequence"/>
</dbReference>
<accession>U2Q2Z1</accession>
<dbReference type="EMBL" id="APJA01000012">
    <property type="protein sequence ID" value="ERK30444.1"/>
    <property type="molecule type" value="Genomic_DNA"/>
</dbReference>
<dbReference type="eggNOG" id="ENOG50323XM">
    <property type="taxonomic scope" value="Bacteria"/>
</dbReference>
<dbReference type="PATRIC" id="fig|1294142.3.peg.2515"/>
<evidence type="ECO:0008006" key="3">
    <source>
        <dbReference type="Google" id="ProtNLM"/>
    </source>
</evidence>
<sequence>MKRIIFMGILISFLLVSCADKEIFINYAGRSRNWEVSYEVEGNKKEHRSYYVFKYLGEKTTKPSEVEYVIDGPREGENGKFILEDDEHSGEMSITGDLPRDSDKAIEVKIVWEGNNEIVELQRQI</sequence>
<reference evidence="1 2" key="1">
    <citation type="journal article" date="2013" name="Genome Announc.">
        <title>Draft Genome Sequence of the Hydrogen- and Ethanol-Producing Bacterium Clostridium intestinale Strain URNW.</title>
        <authorList>
            <person name="Lal S."/>
            <person name="Ramachandran U."/>
            <person name="Zhang X."/>
            <person name="Sparling R."/>
            <person name="Levin D.B."/>
        </authorList>
    </citation>
    <scope>NUCLEOTIDE SEQUENCE [LARGE SCALE GENOMIC DNA]</scope>
    <source>
        <strain evidence="1 2">URNW</strain>
    </source>
</reference>
<name>U2Q2Z1_9CLOT</name>
<dbReference type="HOGENOM" id="CLU_161176_1_0_9"/>
<evidence type="ECO:0000313" key="2">
    <source>
        <dbReference type="Proteomes" id="UP000016721"/>
    </source>
</evidence>
<evidence type="ECO:0000313" key="1">
    <source>
        <dbReference type="EMBL" id="ERK30444.1"/>
    </source>
</evidence>
<protein>
    <recommendedName>
        <fullName evidence="3">Lipoprotein</fullName>
    </recommendedName>
</protein>
<dbReference type="RefSeq" id="WP_021802426.1">
    <property type="nucleotide sequence ID" value="NZ_KI273145.1"/>
</dbReference>
<proteinExistence type="predicted"/>
<gene>
    <name evidence="1" type="ORF">CINTURNW_2436</name>
</gene>
<keyword evidence="2" id="KW-1185">Reference proteome</keyword>
<dbReference type="AlphaFoldDB" id="U2Q2Z1"/>